<dbReference type="PANTHER" id="PTHR33112:SF10">
    <property type="entry name" value="TOL"/>
    <property type="match status" value="1"/>
</dbReference>
<evidence type="ECO:0000259" key="1">
    <source>
        <dbReference type="Pfam" id="PF06985"/>
    </source>
</evidence>
<gene>
    <name evidence="2" type="ORF">FKW77_000524</name>
</gene>
<dbReference type="OrthoDB" id="5386922at2759"/>
<dbReference type="EMBL" id="CP042203">
    <property type="protein sequence ID" value="QDS77891.1"/>
    <property type="molecule type" value="Genomic_DNA"/>
</dbReference>
<accession>A0A517LQH2</accession>
<keyword evidence="3" id="KW-1185">Reference proteome</keyword>
<feature type="domain" description="Heterokaryon incompatibility" evidence="1">
    <location>
        <begin position="7"/>
        <end position="156"/>
    </location>
</feature>
<proteinExistence type="predicted"/>
<evidence type="ECO:0000313" key="2">
    <source>
        <dbReference type="EMBL" id="QDS77891.1"/>
    </source>
</evidence>
<sequence length="513" mass="58215">MDLNTRYATLSHRWGNIQILKLLSDNEKSLRREIPFLSLPRTFQDAINICLAIELRYIWIDSLCIIQDSKTDWNYEAARMCTIYSNAWLGIAATFARDGHDGLFSEESSRPASVVEASCRTERSVHAGKLVAMEIDAWWKEIELAPLNCRAWVIQERVLSPRTVHFAYDQMWWSCQGLHVACEAMPTGEVLNQDFNKFMADLLQKPARDVELKHAWIQLVQRYTSAGITYDTDRPMAIAGIAEAVAQAQSILPCDYLAGVWRDGFVRSLIWNTSIFTTPRPHAISHTRSASTPTWSWLSLNAPVGYGWRFQPGEPFAQFLDACTYPVAGPFGPVNGGYVTLKGPLLSLRRSSDPRRYKSGDYELGTSAFHTPQAINLVLDNEDLERLRDLWGIYDEYDDVPDLFAGDPFSGPFTVENFARGRFTADNLADCMFDCWDWPEMGKEIFFACLYSGIGISSDYKWVVGGLLLTCFDCPDGGGIGYSRMARLDLVFREEVGVEEYLKNLEQQQYTIY</sequence>
<reference evidence="2 3" key="1">
    <citation type="submission" date="2019-07" db="EMBL/GenBank/DDBJ databases">
        <title>Finished genome of Venturia effusa.</title>
        <authorList>
            <person name="Young C.A."/>
            <person name="Cox M.P."/>
            <person name="Ganley A.R.D."/>
            <person name="David W.J."/>
        </authorList>
    </citation>
    <scope>NUCLEOTIDE SEQUENCE [LARGE SCALE GENOMIC DNA]</scope>
    <source>
        <strain evidence="3">albino</strain>
    </source>
</reference>
<name>A0A517LQH2_9PEZI</name>
<dbReference type="AlphaFoldDB" id="A0A517LQH2"/>
<evidence type="ECO:0000313" key="3">
    <source>
        <dbReference type="Proteomes" id="UP000316270"/>
    </source>
</evidence>
<organism evidence="2 3">
    <name type="scientific">Venturia effusa</name>
    <dbReference type="NCBI Taxonomy" id="50376"/>
    <lineage>
        <taxon>Eukaryota</taxon>
        <taxon>Fungi</taxon>
        <taxon>Dikarya</taxon>
        <taxon>Ascomycota</taxon>
        <taxon>Pezizomycotina</taxon>
        <taxon>Dothideomycetes</taxon>
        <taxon>Pleosporomycetidae</taxon>
        <taxon>Venturiales</taxon>
        <taxon>Venturiaceae</taxon>
        <taxon>Venturia</taxon>
    </lineage>
</organism>
<dbReference type="Proteomes" id="UP000316270">
    <property type="component" value="Chromosome 19"/>
</dbReference>
<dbReference type="PANTHER" id="PTHR33112">
    <property type="entry name" value="DOMAIN PROTEIN, PUTATIVE-RELATED"/>
    <property type="match status" value="1"/>
</dbReference>
<dbReference type="InterPro" id="IPR010730">
    <property type="entry name" value="HET"/>
</dbReference>
<protein>
    <recommendedName>
        <fullName evidence="1">Heterokaryon incompatibility domain-containing protein</fullName>
    </recommendedName>
</protein>
<dbReference type="Pfam" id="PF06985">
    <property type="entry name" value="HET"/>
    <property type="match status" value="1"/>
</dbReference>
<dbReference type="STRING" id="50376.A0A517LQH2"/>